<feature type="region of interest" description="Disordered" evidence="2">
    <location>
        <begin position="336"/>
        <end position="588"/>
    </location>
</feature>
<dbReference type="RefSeq" id="XP_008452483.2">
    <property type="nucleotide sequence ID" value="XM_008454261.3"/>
</dbReference>
<feature type="compositionally biased region" description="Basic residues" evidence="2">
    <location>
        <begin position="472"/>
        <end position="483"/>
    </location>
</feature>
<dbReference type="Proteomes" id="UP001652600">
    <property type="component" value="Chromosome 7"/>
</dbReference>
<reference evidence="4" key="1">
    <citation type="submission" date="2025-08" db="UniProtKB">
        <authorList>
            <consortium name="RefSeq"/>
        </authorList>
    </citation>
    <scope>IDENTIFICATION</scope>
    <source>
        <tissue evidence="4">Stem</tissue>
    </source>
</reference>
<dbReference type="AlphaFoldDB" id="A0A1S3BTY6"/>
<feature type="compositionally biased region" description="Polar residues" evidence="2">
    <location>
        <begin position="534"/>
        <end position="544"/>
    </location>
</feature>
<evidence type="ECO:0000313" key="3">
    <source>
        <dbReference type="Proteomes" id="UP001652600"/>
    </source>
</evidence>
<feature type="compositionally biased region" description="Polar residues" evidence="2">
    <location>
        <begin position="930"/>
        <end position="947"/>
    </location>
</feature>
<dbReference type="eggNOG" id="ENOG502QTSA">
    <property type="taxonomic scope" value="Eukaryota"/>
</dbReference>
<feature type="compositionally biased region" description="Polar residues" evidence="2">
    <location>
        <begin position="338"/>
        <end position="348"/>
    </location>
</feature>
<feature type="compositionally biased region" description="Basic and acidic residues" evidence="2">
    <location>
        <begin position="804"/>
        <end position="822"/>
    </location>
</feature>
<evidence type="ECO:0000256" key="1">
    <source>
        <dbReference type="SAM" id="Coils"/>
    </source>
</evidence>
<feature type="compositionally biased region" description="Basic residues" evidence="2">
    <location>
        <begin position="410"/>
        <end position="420"/>
    </location>
</feature>
<feature type="region of interest" description="Disordered" evidence="2">
    <location>
        <begin position="114"/>
        <end position="150"/>
    </location>
</feature>
<keyword evidence="1" id="KW-0175">Coiled coil</keyword>
<feature type="region of interest" description="Disordered" evidence="2">
    <location>
        <begin position="779"/>
        <end position="1006"/>
    </location>
</feature>
<feature type="region of interest" description="Disordered" evidence="2">
    <location>
        <begin position="250"/>
        <end position="287"/>
    </location>
</feature>
<gene>
    <name evidence="4" type="primary">LOC103493503</name>
</gene>
<feature type="compositionally biased region" description="Basic and acidic residues" evidence="2">
    <location>
        <begin position="400"/>
        <end position="409"/>
    </location>
</feature>
<keyword evidence="3" id="KW-1185">Reference proteome</keyword>
<dbReference type="PANTHER" id="PTHR31008">
    <property type="entry name" value="COP1-INTERACTING PROTEIN-RELATED"/>
    <property type="match status" value="1"/>
</dbReference>
<dbReference type="GO" id="GO:0009416">
    <property type="term" value="P:response to light stimulus"/>
    <property type="evidence" value="ECO:0007669"/>
    <property type="project" value="TreeGrafter"/>
</dbReference>
<organism evidence="3 4">
    <name type="scientific">Cucumis melo</name>
    <name type="common">Muskmelon</name>
    <dbReference type="NCBI Taxonomy" id="3656"/>
    <lineage>
        <taxon>Eukaryota</taxon>
        <taxon>Viridiplantae</taxon>
        <taxon>Streptophyta</taxon>
        <taxon>Embryophyta</taxon>
        <taxon>Tracheophyta</taxon>
        <taxon>Spermatophyta</taxon>
        <taxon>Magnoliopsida</taxon>
        <taxon>eudicotyledons</taxon>
        <taxon>Gunneridae</taxon>
        <taxon>Pentapetalae</taxon>
        <taxon>rosids</taxon>
        <taxon>fabids</taxon>
        <taxon>Cucurbitales</taxon>
        <taxon>Cucurbitaceae</taxon>
        <taxon>Benincaseae</taxon>
        <taxon>Cucumis</taxon>
    </lineage>
</organism>
<dbReference type="FunCoup" id="A0A1S3BTY6">
    <property type="interactions" value="414"/>
</dbReference>
<feature type="coiled-coil region" evidence="1">
    <location>
        <begin position="1011"/>
        <end position="1038"/>
    </location>
</feature>
<feature type="compositionally biased region" description="Polar residues" evidence="2">
    <location>
        <begin position="881"/>
        <end position="893"/>
    </location>
</feature>
<feature type="compositionally biased region" description="Basic residues" evidence="2">
    <location>
        <begin position="357"/>
        <end position="369"/>
    </location>
</feature>
<feature type="compositionally biased region" description="Basic and acidic residues" evidence="2">
    <location>
        <begin position="560"/>
        <end position="571"/>
    </location>
</feature>
<dbReference type="GO" id="GO:0045893">
    <property type="term" value="P:positive regulation of DNA-templated transcription"/>
    <property type="evidence" value="ECO:0007669"/>
    <property type="project" value="TreeGrafter"/>
</dbReference>
<feature type="compositionally biased region" description="Polar residues" evidence="2">
    <location>
        <begin position="992"/>
        <end position="1003"/>
    </location>
</feature>
<feature type="compositionally biased region" description="Acidic residues" evidence="2">
    <location>
        <begin position="390"/>
        <end position="399"/>
    </location>
</feature>
<dbReference type="KEGG" id="cmo:103493503"/>
<dbReference type="GeneID" id="103493503"/>
<feature type="compositionally biased region" description="Low complexity" evidence="2">
    <location>
        <begin position="379"/>
        <end position="389"/>
    </location>
</feature>
<feature type="compositionally biased region" description="Polar residues" evidence="2">
    <location>
        <begin position="499"/>
        <end position="508"/>
    </location>
</feature>
<feature type="compositionally biased region" description="Basic and acidic residues" evidence="2">
    <location>
        <begin position="133"/>
        <end position="150"/>
    </location>
</feature>
<feature type="compositionally biased region" description="Polar residues" evidence="2">
    <location>
        <begin position="253"/>
        <end position="277"/>
    </location>
</feature>
<feature type="compositionally biased region" description="Polar residues" evidence="2">
    <location>
        <begin position="970"/>
        <end position="983"/>
    </location>
</feature>
<feature type="compositionally biased region" description="Acidic residues" evidence="2">
    <location>
        <begin position="446"/>
        <end position="455"/>
    </location>
</feature>
<name>A0A1S3BTY6_CUCME</name>
<dbReference type="InParanoid" id="A0A1S3BTY6"/>
<sequence>MDPRTRLDHALFQLTPTRTRCELVISANGGVKEKLASGLLQPFLSHLKCAKDQISKGGYSITLRPVSGSNASWFTKGTLQRFVRFVSTPEVLERFVTTEKEIVQIENSISTDADGNTTAADWNSKRSSPTVRVKSDSDEHNDDAASKENPKIRLQRVLETRKAVLHKEQAMAYARALVAGYELDHIDDLISFADAFGASRLREACINFVDLCKRKNEDKLWIDEIAAMQAFSQPAFPYSETSGIILAGEDNETNGNAQASRSDSTASQGSLDNNQDGSVPKSGQIPLLNGKAQVPMTWPNLPPQYMHNFQGPLYPPYQGYLMPGMQMPPPYYPGSMQWQSNAEDSSIASDREPNGRRASKSHRNKKKLSHKEVHRSSDQEGTTESSESSADSESDEQSDDDKKQYSTEKIRKKRHGKKSSRTVVIRNINYITSKRNGEKGSNSEDGSSDEGEFIDGDSIKQQVEEAVGTLEKRHKSTGRHQKKQNGYGNSDGLNDSEGQETNRVLNNSEGEKISSPWDTFQTLLMREKEPDNSGELSSVQNQDGHFTLKSEGRSPMLNLESEKAPRQREVSGDSFLVTDRNSGNEGRTHIENFEAGDIANPINRRESTYEELLFSQRSGESGNNVHSMVSDFTNVSSRMKNQREGDWFVSNPADKSQNQYQNVGPRVYDTDFSSAAQDHFYAEKNKKDVLGDDSFMIQTRSLVDDQSDFQSRRDISMVSDIVGDAENEYVKQETSKDDKPANFGVSEPDDLYMMLDRDIAADHTVASWTPEMDYENNFSTLANGKHNDIEANGGDDNESPGLEKNSKNKEPGGKVPSKDAKPKALGGSLVKGKYDVQSRTRKPLSGSRSTVPKSKYEKEEETRRRMEELAIQRQKRIAERSASSKFGTASSKPGVSKIEKPKSQSQVQEAKKSPKPVLRSSTIDRLATARTPQKVSSTQSPSVQPNKPISRANGIRTPTSAEKLPKTDSKNLISNKVKPSNLKNGHKKLSKALSSDSYGQTTTDGREDVAALRAESEIRNATQSIDNIDDDMEDIKEVHTTHSVEKNDETFITQGDALVDRSGDANSNDKVLSVLIEDKLEQNQFKVDDDDDINLSKAPLVLSEEKNISNGHNELTPGKMVDFVVLSDKALGPSVLNTGENGVADHIVVTPEISEIEISTPPPLSNEMISEYTTHSRKKWMSDENSPKAPKGFRKLLFFGRKT</sequence>
<evidence type="ECO:0000313" key="4">
    <source>
        <dbReference type="RefSeq" id="XP_008452483.2"/>
    </source>
</evidence>
<accession>A0A1S3BTY6</accession>
<protein>
    <submittedName>
        <fullName evidence="4">COP1-interacting protein 7 isoform X1</fullName>
    </submittedName>
</protein>
<dbReference type="PANTHER" id="PTHR31008:SF4">
    <property type="entry name" value="COP1-INTERACTING PROTEIN 7"/>
    <property type="match status" value="1"/>
</dbReference>
<proteinExistence type="predicted"/>
<feature type="compositionally biased region" description="Basic and acidic residues" evidence="2">
    <location>
        <begin position="854"/>
        <end position="870"/>
    </location>
</feature>
<feature type="compositionally biased region" description="Polar residues" evidence="2">
    <location>
        <begin position="484"/>
        <end position="493"/>
    </location>
</feature>
<evidence type="ECO:0000256" key="2">
    <source>
        <dbReference type="SAM" id="MobiDB-lite"/>
    </source>
</evidence>
<feature type="compositionally biased region" description="Polar residues" evidence="2">
    <location>
        <begin position="114"/>
        <end position="130"/>
    </location>
</feature>